<protein>
    <submittedName>
        <fullName evidence="2">Uncharacterized protein</fullName>
    </submittedName>
</protein>
<sequence length="339" mass="35549">MRRLWEMSFGKDELVGPAGGSGSFGWSLGERLGSSQNHGSRVTMRPWPCIFGEELLDISLDLVPAFGEPAPGSSRGPEAIRLILGTASGCPTATSPVLSTKHLLETRTDLREKAGPCCTLVFSRNQQTEEGTRQQLVEVSADSLAGNHRVMLAVCHAPIRRVTREASTLGSPESLYREAGGFISTPTSRLSQVCSVLPGGADLSRGSGFENQRLSVEGRLGGGAALITGWDSLALPGRGLPGRVPGDPGDSRASKVGTGPQARPSGSLQGESKTGFRCGKVTACGCGRRSVADASWGRLRPGEGLFDSSPGGRTAQTPGLLSTKRKCRASKAENVKCMM</sequence>
<dbReference type="AlphaFoldDB" id="A0AB34H3J1"/>
<evidence type="ECO:0000313" key="3">
    <source>
        <dbReference type="Proteomes" id="UP001159641"/>
    </source>
</evidence>
<accession>A0AB34H3J1</accession>
<name>A0AB34H3J1_ESCRO</name>
<organism evidence="2 3">
    <name type="scientific">Eschrichtius robustus</name>
    <name type="common">California gray whale</name>
    <name type="synonym">Eschrichtius gibbosus</name>
    <dbReference type="NCBI Taxonomy" id="9764"/>
    <lineage>
        <taxon>Eukaryota</taxon>
        <taxon>Metazoa</taxon>
        <taxon>Chordata</taxon>
        <taxon>Craniata</taxon>
        <taxon>Vertebrata</taxon>
        <taxon>Euteleostomi</taxon>
        <taxon>Mammalia</taxon>
        <taxon>Eutheria</taxon>
        <taxon>Laurasiatheria</taxon>
        <taxon>Artiodactyla</taxon>
        <taxon>Whippomorpha</taxon>
        <taxon>Cetacea</taxon>
        <taxon>Mysticeti</taxon>
        <taxon>Eschrichtiidae</taxon>
        <taxon>Eschrichtius</taxon>
    </lineage>
</organism>
<reference evidence="2 3" key="1">
    <citation type="submission" date="2022-11" db="EMBL/GenBank/DDBJ databases">
        <title>Whole genome sequence of Eschrichtius robustus ER-17-0199.</title>
        <authorList>
            <person name="Bruniche-Olsen A."/>
            <person name="Black A.N."/>
            <person name="Fields C.J."/>
            <person name="Walden K."/>
            <person name="Dewoody J.A."/>
        </authorList>
    </citation>
    <scope>NUCLEOTIDE SEQUENCE [LARGE SCALE GENOMIC DNA]</scope>
    <source>
        <strain evidence="2">ER-17-0199</strain>
        <tissue evidence="2">Blubber</tissue>
    </source>
</reference>
<evidence type="ECO:0000313" key="2">
    <source>
        <dbReference type="EMBL" id="KAJ8787346.1"/>
    </source>
</evidence>
<evidence type="ECO:0000256" key="1">
    <source>
        <dbReference type="SAM" id="MobiDB-lite"/>
    </source>
</evidence>
<comment type="caution">
    <text evidence="2">The sequence shown here is derived from an EMBL/GenBank/DDBJ whole genome shotgun (WGS) entry which is preliminary data.</text>
</comment>
<keyword evidence="3" id="KW-1185">Reference proteome</keyword>
<gene>
    <name evidence="2" type="ORF">J1605_005751</name>
</gene>
<feature type="region of interest" description="Disordered" evidence="1">
    <location>
        <begin position="300"/>
        <end position="325"/>
    </location>
</feature>
<dbReference type="Proteomes" id="UP001159641">
    <property type="component" value="Unassembled WGS sequence"/>
</dbReference>
<dbReference type="EMBL" id="JAIQCJ010001812">
    <property type="protein sequence ID" value="KAJ8787346.1"/>
    <property type="molecule type" value="Genomic_DNA"/>
</dbReference>
<feature type="region of interest" description="Disordered" evidence="1">
    <location>
        <begin position="238"/>
        <end position="273"/>
    </location>
</feature>
<feature type="compositionally biased region" description="Low complexity" evidence="1">
    <location>
        <begin position="238"/>
        <end position="248"/>
    </location>
</feature>
<proteinExistence type="predicted"/>